<organism evidence="1 2">
    <name type="scientific">[Bacteroides] pectinophilus ATCC 43243</name>
    <dbReference type="NCBI Taxonomy" id="483218"/>
    <lineage>
        <taxon>Bacteria</taxon>
        <taxon>Bacillati</taxon>
        <taxon>Bacillota</taxon>
        <taxon>Clostridia</taxon>
        <taxon>Eubacteriales</taxon>
    </lineage>
</organism>
<sequence>MNYKGYELPLDSEHVLLDASLTDTEVQAGSYIYNNIQSMLRPTPTEDAINSKKMADKKLTVYIMPGVYWIDDPEADDTMQPWGGYDVPYGIAVTAHSLEFAGLTDDAEDVVIAGNRGQSHGANGNYTMFHFECESLTIKNLTIGNYCSTDLEYKRDASRNHRRRTDAITQAQLAIMQGDRMFADNCRFIGRLNLRPVEGADRALYHNCHFESTNDAITSNAVFVGCDFDFYGSRPLFSATRTGAVFLDCDFNCLEADPRVEGMQYFTKDGGQVAAVGCRYHSNFDVPFGIGWTRYPDPQLRCYQCDNTHNKESVVIGGLRSKTTVDMSGLPLLKAYRLDDYGCYNTYNLLRGSDGWDPLNVGVQSGACSADNIPVQLILSSDAECIQADADSVQNSGLSAGTVSGAAASSKAVVSSRALCFWGGIGDAGNITFYVDDIYKDFVNVNDNNDGSCTVTGRPEAFCNIDKEYVDVVIEAVTAIGLHGAYKLRIDAPVTEAPQFTKYPELSICNGNAELSYELELNGHTDRSVVSWYRCDGSRGEGARLTAITRNSPKLSYKITAADVGSYIGASVIPRCTSSCDGAKVVAVTDRRIADTDTDGYDICTDFSDIPLNMGKNIAEGMWSVDYYRPTDTCSFGSWHGEECTEPWHYGITGDGCTHPGLYQGTQGARIMYTPTYRQNDRVKIYRGMSLHLTAEPAKTSCQGFGSAYQYMDVCIKFDTENLTGYGLRIYRSPKASNACVFVLVQYEEGTTTFISDKVISGCFVSECIIDVKYMDGSLTADVRTTAEQHALQEVHLKADVPDNLHGGIAVQHTGTTGTGGWQNTTTLTGLKVSYK</sequence>
<dbReference type="HOGENOM" id="CLU_338802_0_0_9"/>
<gene>
    <name evidence="1" type="ORF">BACPEC_00136</name>
</gene>
<reference evidence="1 2" key="2">
    <citation type="submission" date="2008-11" db="EMBL/GenBank/DDBJ databases">
        <authorList>
            <person name="Fulton L."/>
            <person name="Clifton S."/>
            <person name="Fulton B."/>
            <person name="Xu J."/>
            <person name="Minx P."/>
            <person name="Pepin K.H."/>
            <person name="Johnson M."/>
            <person name="Bhonagiri V."/>
            <person name="Nash W.E."/>
            <person name="Mardis E.R."/>
            <person name="Wilson R.K."/>
        </authorList>
    </citation>
    <scope>NUCLEOTIDE SEQUENCE [LARGE SCALE GENOMIC DNA]</scope>
    <source>
        <strain evidence="1 2">ATCC 43243</strain>
    </source>
</reference>
<dbReference type="Proteomes" id="UP000003136">
    <property type="component" value="Unassembled WGS sequence"/>
</dbReference>
<dbReference type="EMBL" id="ABVQ01000031">
    <property type="protein sequence ID" value="EEC58795.1"/>
    <property type="molecule type" value="Genomic_DNA"/>
</dbReference>
<dbReference type="AlphaFoldDB" id="B7AN84"/>
<evidence type="ECO:0008006" key="3">
    <source>
        <dbReference type="Google" id="ProtNLM"/>
    </source>
</evidence>
<dbReference type="Gene3D" id="2.160.20.10">
    <property type="entry name" value="Single-stranded right-handed beta-helix, Pectin lyase-like"/>
    <property type="match status" value="1"/>
</dbReference>
<dbReference type="InterPro" id="IPR011050">
    <property type="entry name" value="Pectin_lyase_fold/virulence"/>
</dbReference>
<reference evidence="1 2" key="1">
    <citation type="submission" date="2008-11" db="EMBL/GenBank/DDBJ databases">
        <title>Draft genome sequence of Bacteroides pectinophilus (ATCC 43243).</title>
        <authorList>
            <person name="Sudarsanam P."/>
            <person name="Ley R."/>
            <person name="Guruge J."/>
            <person name="Turnbaugh P.J."/>
            <person name="Mahowald M."/>
            <person name="Liep D."/>
            <person name="Gordon J."/>
        </authorList>
    </citation>
    <scope>NUCLEOTIDE SEQUENCE [LARGE SCALE GENOMIC DNA]</scope>
    <source>
        <strain evidence="1 2">ATCC 43243</strain>
    </source>
</reference>
<evidence type="ECO:0000313" key="1">
    <source>
        <dbReference type="EMBL" id="EEC58795.1"/>
    </source>
</evidence>
<dbReference type="eggNOG" id="COG4677">
    <property type="taxonomic scope" value="Bacteria"/>
</dbReference>
<dbReference type="InterPro" id="IPR012334">
    <property type="entry name" value="Pectin_lyas_fold"/>
</dbReference>
<name>B7AN84_9FIRM</name>
<keyword evidence="2" id="KW-1185">Reference proteome</keyword>
<dbReference type="STRING" id="483218.BACPEC_00136"/>
<proteinExistence type="predicted"/>
<accession>B7AN84</accession>
<dbReference type="eggNOG" id="COG1652">
    <property type="taxonomic scope" value="Bacteria"/>
</dbReference>
<comment type="caution">
    <text evidence="1">The sequence shown here is derived from an EMBL/GenBank/DDBJ whole genome shotgun (WGS) entry which is preliminary data.</text>
</comment>
<evidence type="ECO:0000313" key="2">
    <source>
        <dbReference type="Proteomes" id="UP000003136"/>
    </source>
</evidence>
<protein>
    <recommendedName>
        <fullName evidence="3">Pectinesterase catalytic domain-containing protein</fullName>
    </recommendedName>
</protein>
<dbReference type="SUPFAM" id="SSF51126">
    <property type="entry name" value="Pectin lyase-like"/>
    <property type="match status" value="1"/>
</dbReference>